<accession>A0A367ZQE4</accession>
<dbReference type="InterPro" id="IPR050087">
    <property type="entry name" value="AON_synthase_class-II"/>
</dbReference>
<protein>
    <submittedName>
        <fullName evidence="4">2-amino-3-ketobutyrate coenzyme A ligase</fullName>
    </submittedName>
</protein>
<dbReference type="GO" id="GO:0016874">
    <property type="term" value="F:ligase activity"/>
    <property type="evidence" value="ECO:0007669"/>
    <property type="project" value="UniProtKB-KW"/>
</dbReference>
<feature type="domain" description="Aminotransferase class I/classII large" evidence="3">
    <location>
        <begin position="43"/>
        <end position="385"/>
    </location>
</feature>
<dbReference type="SUPFAM" id="SSF53383">
    <property type="entry name" value="PLP-dependent transferases"/>
    <property type="match status" value="1"/>
</dbReference>
<dbReference type="PANTHER" id="PTHR13693">
    <property type="entry name" value="CLASS II AMINOTRANSFERASE/8-AMINO-7-OXONONANOATE SYNTHASE"/>
    <property type="match status" value="1"/>
</dbReference>
<evidence type="ECO:0000259" key="3">
    <source>
        <dbReference type="Pfam" id="PF00155"/>
    </source>
</evidence>
<comment type="cofactor">
    <cofactor evidence="1">
        <name>pyridoxal 5'-phosphate</name>
        <dbReference type="ChEBI" id="CHEBI:597326"/>
    </cofactor>
</comment>
<evidence type="ECO:0000256" key="2">
    <source>
        <dbReference type="ARBA" id="ARBA00022679"/>
    </source>
</evidence>
<evidence type="ECO:0000313" key="5">
    <source>
        <dbReference type="Proteomes" id="UP000252355"/>
    </source>
</evidence>
<evidence type="ECO:0000313" key="4">
    <source>
        <dbReference type="EMBL" id="RCK80333.1"/>
    </source>
</evidence>
<dbReference type="InterPro" id="IPR015421">
    <property type="entry name" value="PyrdxlP-dep_Trfase_major"/>
</dbReference>
<dbReference type="GO" id="GO:0016740">
    <property type="term" value="F:transferase activity"/>
    <property type="evidence" value="ECO:0007669"/>
    <property type="project" value="UniProtKB-KW"/>
</dbReference>
<dbReference type="AlphaFoldDB" id="A0A367ZQE4"/>
<evidence type="ECO:0000256" key="1">
    <source>
        <dbReference type="ARBA" id="ARBA00001933"/>
    </source>
</evidence>
<dbReference type="InterPro" id="IPR015422">
    <property type="entry name" value="PyrdxlP-dep_Trfase_small"/>
</dbReference>
<gene>
    <name evidence="4" type="ORF">OZSIB_3515</name>
</gene>
<dbReference type="InterPro" id="IPR004839">
    <property type="entry name" value="Aminotransferase_I/II_large"/>
</dbReference>
<dbReference type="InterPro" id="IPR015424">
    <property type="entry name" value="PyrdxlP-dep_Trfase"/>
</dbReference>
<dbReference type="Proteomes" id="UP000252355">
    <property type="component" value="Unassembled WGS sequence"/>
</dbReference>
<keyword evidence="4" id="KW-0436">Ligase</keyword>
<sequence length="401" mass="42310">MTLAAFYDRLRLDARLAQEAGFNPYYRHLQSGLNDPVRLDGREFLNLAANDYLGLAADPRVGRAIAAAVARYGASLCGTPIATGCVDLLRALEQRLAAFVGLEDGVVLPSCYQANNGLFSAVAGKEDVILIDHYAHSSLIEGAKAVGCKIRPFLHNDVEHLASLLGKVRGHRQAFVVTESVFSTEGSIAPLAAMVEVCERFGAVPVVDDSHGIGVLGANGRGVLEHFGLTDFPGIYTASLGKALANAGGLIAGRRSLIEHLRYFCPHLIYSTALPPGVAAGVEAVLDILAAEFPARRRLLWEHRDTLRRGLTAAGFTVMAGEAPINSVLAGSAVQTLRLARAFYEAGLLTTPFVYPSVPLSEGRVRLIAGAGLTLARVQAAVAALPAIARAWQAAPSSGVA</sequence>
<organism evidence="4 5">
    <name type="scientific">Candidatus Ozemobacter sibiricus</name>
    <dbReference type="NCBI Taxonomy" id="2268124"/>
    <lineage>
        <taxon>Bacteria</taxon>
        <taxon>Candidatus Ozemobacteria</taxon>
        <taxon>Candidatus Ozemobacterales</taxon>
        <taxon>Candidatus Ozemobacteraceae</taxon>
        <taxon>Candidatus Ozemobacter</taxon>
    </lineage>
</organism>
<dbReference type="GO" id="GO:0030170">
    <property type="term" value="F:pyridoxal phosphate binding"/>
    <property type="evidence" value="ECO:0007669"/>
    <property type="project" value="InterPro"/>
</dbReference>
<proteinExistence type="predicted"/>
<keyword evidence="2" id="KW-0808">Transferase</keyword>
<dbReference type="Pfam" id="PF00155">
    <property type="entry name" value="Aminotran_1_2"/>
    <property type="match status" value="1"/>
</dbReference>
<dbReference type="Gene3D" id="3.40.640.10">
    <property type="entry name" value="Type I PLP-dependent aspartate aminotransferase-like (Major domain)"/>
    <property type="match status" value="1"/>
</dbReference>
<dbReference type="EMBL" id="QOQW01000007">
    <property type="protein sequence ID" value="RCK80333.1"/>
    <property type="molecule type" value="Genomic_DNA"/>
</dbReference>
<reference evidence="4 5" key="1">
    <citation type="submission" date="2018-05" db="EMBL/GenBank/DDBJ databases">
        <title>A metagenomic window into the 2 km-deep terrestrial subsurface aquifer revealed taxonomically and functionally diverse microbial community comprising novel uncultured bacterial lineages.</title>
        <authorList>
            <person name="Kadnikov V.V."/>
            <person name="Mardanov A.V."/>
            <person name="Beletsky A.V."/>
            <person name="Banks D."/>
            <person name="Pimenov N.V."/>
            <person name="Frank Y.A."/>
            <person name="Karnachuk O.V."/>
            <person name="Ravin N.V."/>
        </authorList>
    </citation>
    <scope>NUCLEOTIDE SEQUENCE [LARGE SCALE GENOMIC DNA]</scope>
    <source>
        <strain evidence="4">BY5</strain>
    </source>
</reference>
<comment type="caution">
    <text evidence="4">The sequence shown here is derived from an EMBL/GenBank/DDBJ whole genome shotgun (WGS) entry which is preliminary data.</text>
</comment>
<dbReference type="Gene3D" id="3.90.1150.10">
    <property type="entry name" value="Aspartate Aminotransferase, domain 1"/>
    <property type="match status" value="1"/>
</dbReference>
<name>A0A367ZQE4_9BACT</name>